<reference evidence="2" key="1">
    <citation type="journal article" date="2023" name="Mol. Phylogenet. Evol.">
        <title>Genome-scale phylogeny and comparative genomics of the fungal order Sordariales.</title>
        <authorList>
            <person name="Hensen N."/>
            <person name="Bonometti L."/>
            <person name="Westerberg I."/>
            <person name="Brannstrom I.O."/>
            <person name="Guillou S."/>
            <person name="Cros-Aarteil S."/>
            <person name="Calhoun S."/>
            <person name="Haridas S."/>
            <person name="Kuo A."/>
            <person name="Mondo S."/>
            <person name="Pangilinan J."/>
            <person name="Riley R."/>
            <person name="LaButti K."/>
            <person name="Andreopoulos B."/>
            <person name="Lipzen A."/>
            <person name="Chen C."/>
            <person name="Yan M."/>
            <person name="Daum C."/>
            <person name="Ng V."/>
            <person name="Clum A."/>
            <person name="Steindorff A."/>
            <person name="Ohm R.A."/>
            <person name="Martin F."/>
            <person name="Silar P."/>
            <person name="Natvig D.O."/>
            <person name="Lalanne C."/>
            <person name="Gautier V."/>
            <person name="Ament-Velasquez S.L."/>
            <person name="Kruys A."/>
            <person name="Hutchinson M.I."/>
            <person name="Powell A.J."/>
            <person name="Barry K."/>
            <person name="Miller A.N."/>
            <person name="Grigoriev I.V."/>
            <person name="Debuchy R."/>
            <person name="Gladieux P."/>
            <person name="Hiltunen Thoren M."/>
            <person name="Johannesson H."/>
        </authorList>
    </citation>
    <scope>NUCLEOTIDE SEQUENCE</scope>
    <source>
        <strain evidence="2">CBS 103.79</strain>
    </source>
</reference>
<feature type="region of interest" description="Disordered" evidence="1">
    <location>
        <begin position="35"/>
        <end position="132"/>
    </location>
</feature>
<feature type="compositionally biased region" description="Acidic residues" evidence="1">
    <location>
        <begin position="102"/>
        <end position="111"/>
    </location>
</feature>
<dbReference type="AlphaFoldDB" id="A0AAN6RNZ3"/>
<keyword evidence="3" id="KW-1185">Reference proteome</keyword>
<dbReference type="PANTHER" id="PTHR38166:SF1">
    <property type="entry name" value="C2H2-TYPE DOMAIN-CONTAINING PROTEIN"/>
    <property type="match status" value="1"/>
</dbReference>
<evidence type="ECO:0000313" key="2">
    <source>
        <dbReference type="EMBL" id="KAK3896856.1"/>
    </source>
</evidence>
<evidence type="ECO:0008006" key="4">
    <source>
        <dbReference type="Google" id="ProtNLM"/>
    </source>
</evidence>
<feature type="compositionally biased region" description="Polar residues" evidence="1">
    <location>
        <begin position="38"/>
        <end position="49"/>
    </location>
</feature>
<organism evidence="2 3">
    <name type="scientific">Staphylotrichum tortipilum</name>
    <dbReference type="NCBI Taxonomy" id="2831512"/>
    <lineage>
        <taxon>Eukaryota</taxon>
        <taxon>Fungi</taxon>
        <taxon>Dikarya</taxon>
        <taxon>Ascomycota</taxon>
        <taxon>Pezizomycotina</taxon>
        <taxon>Sordariomycetes</taxon>
        <taxon>Sordariomycetidae</taxon>
        <taxon>Sordariales</taxon>
        <taxon>Chaetomiaceae</taxon>
        <taxon>Staphylotrichum</taxon>
    </lineage>
</organism>
<protein>
    <recommendedName>
        <fullName evidence="4">C2H2-type domain-containing protein</fullName>
    </recommendedName>
</protein>
<gene>
    <name evidence="2" type="ORF">C8A05DRAFT_20263</name>
</gene>
<feature type="compositionally biased region" description="Polar residues" evidence="1">
    <location>
        <begin position="58"/>
        <end position="73"/>
    </location>
</feature>
<dbReference type="Proteomes" id="UP001303889">
    <property type="component" value="Unassembled WGS sequence"/>
</dbReference>
<proteinExistence type="predicted"/>
<accession>A0AAN6RNZ3</accession>
<reference evidence="2" key="2">
    <citation type="submission" date="2023-05" db="EMBL/GenBank/DDBJ databases">
        <authorList>
            <consortium name="Lawrence Berkeley National Laboratory"/>
            <person name="Steindorff A."/>
            <person name="Hensen N."/>
            <person name="Bonometti L."/>
            <person name="Westerberg I."/>
            <person name="Brannstrom I.O."/>
            <person name="Guillou S."/>
            <person name="Cros-Aarteil S."/>
            <person name="Calhoun S."/>
            <person name="Haridas S."/>
            <person name="Kuo A."/>
            <person name="Mondo S."/>
            <person name="Pangilinan J."/>
            <person name="Riley R."/>
            <person name="Labutti K."/>
            <person name="Andreopoulos B."/>
            <person name="Lipzen A."/>
            <person name="Chen C."/>
            <person name="Yanf M."/>
            <person name="Daum C."/>
            <person name="Ng V."/>
            <person name="Clum A."/>
            <person name="Ohm R."/>
            <person name="Martin F."/>
            <person name="Silar P."/>
            <person name="Natvig D."/>
            <person name="Lalanne C."/>
            <person name="Gautier V."/>
            <person name="Ament-Velasquez S.L."/>
            <person name="Kruys A."/>
            <person name="Hutchinson M.I."/>
            <person name="Powell A.J."/>
            <person name="Barry K."/>
            <person name="Miller A.N."/>
            <person name="Grigoriev I.V."/>
            <person name="Debuchy R."/>
            <person name="Gladieux P."/>
            <person name="Thoren M.H."/>
            <person name="Johannesson H."/>
        </authorList>
    </citation>
    <scope>NUCLEOTIDE SEQUENCE</scope>
    <source>
        <strain evidence="2">CBS 103.79</strain>
    </source>
</reference>
<evidence type="ECO:0000313" key="3">
    <source>
        <dbReference type="Proteomes" id="UP001303889"/>
    </source>
</evidence>
<evidence type="ECO:0000256" key="1">
    <source>
        <dbReference type="SAM" id="MobiDB-lite"/>
    </source>
</evidence>
<dbReference type="EMBL" id="MU856367">
    <property type="protein sequence ID" value="KAK3896856.1"/>
    <property type="molecule type" value="Genomic_DNA"/>
</dbReference>
<feature type="non-terminal residue" evidence="2">
    <location>
        <position position="279"/>
    </location>
</feature>
<sequence length="279" mass="31248">MSISDSTEAPVYDIPAELFPVIDAVARRLLEGFRDGAHSQSPSSETATDSGGAPVDTRVNSRPQHETGQSGAQTGPPAPVTTENTPRAQTSQRRNKRAARDEDGDGDEDDGQGSARRPSKRRGGQDLPANKSLACPFWKFSPVTHRECLKREKFLGVNRVKQHLARSHAEDAFFCQRCKAKFEDEDEQERHLQAADAVCVYKQRDPGDRRITPQQRVALSKKSKPGTDREQWLAVWRILFPGCQEPQSVYIDADVSEDLRLFREYASRQGPPLLLQKLR</sequence>
<feature type="compositionally biased region" description="Polar residues" evidence="1">
    <location>
        <begin position="81"/>
        <end position="92"/>
    </location>
</feature>
<dbReference type="PANTHER" id="PTHR38166">
    <property type="entry name" value="C2H2-TYPE DOMAIN-CONTAINING PROTEIN-RELATED"/>
    <property type="match status" value="1"/>
</dbReference>
<name>A0AAN6RNZ3_9PEZI</name>
<comment type="caution">
    <text evidence="2">The sequence shown here is derived from an EMBL/GenBank/DDBJ whole genome shotgun (WGS) entry which is preliminary data.</text>
</comment>